<dbReference type="InterPro" id="IPR000214">
    <property type="entry name" value="Znf_DNA_glyclase/AP_lyase"/>
</dbReference>
<evidence type="ECO:0000256" key="1">
    <source>
        <dbReference type="PROSITE-ProRule" id="PRU00391"/>
    </source>
</evidence>
<accession>A0ABW5RHZ5</accession>
<dbReference type="PROSITE" id="PS51066">
    <property type="entry name" value="ZF_FPG_2"/>
    <property type="match status" value="1"/>
</dbReference>
<keyword evidence="4" id="KW-1185">Reference proteome</keyword>
<dbReference type="SUPFAM" id="SSF57716">
    <property type="entry name" value="Glucocorticoid receptor-like (DNA-binding domain)"/>
    <property type="match status" value="1"/>
</dbReference>
<organism evidence="3 4">
    <name type="scientific">Gulosibacter bifidus</name>
    <dbReference type="NCBI Taxonomy" id="272239"/>
    <lineage>
        <taxon>Bacteria</taxon>
        <taxon>Bacillati</taxon>
        <taxon>Actinomycetota</taxon>
        <taxon>Actinomycetes</taxon>
        <taxon>Micrococcales</taxon>
        <taxon>Microbacteriaceae</taxon>
        <taxon>Gulosibacter</taxon>
    </lineage>
</organism>
<keyword evidence="1" id="KW-0479">Metal-binding</keyword>
<dbReference type="RefSeq" id="WP_110477029.1">
    <property type="nucleotide sequence ID" value="NZ_JBHUNF010000003.1"/>
</dbReference>
<evidence type="ECO:0000259" key="2">
    <source>
        <dbReference type="PROSITE" id="PS51066"/>
    </source>
</evidence>
<dbReference type="Gene3D" id="1.10.8.50">
    <property type="match status" value="1"/>
</dbReference>
<evidence type="ECO:0000313" key="4">
    <source>
        <dbReference type="Proteomes" id="UP001597453"/>
    </source>
</evidence>
<keyword evidence="1" id="KW-0863">Zinc-finger</keyword>
<dbReference type="InterPro" id="IPR015887">
    <property type="entry name" value="DNA_glyclase_Znf_dom_DNA_BS"/>
</dbReference>
<name>A0ABW5RHZ5_9MICO</name>
<protein>
    <submittedName>
        <fullName evidence="3">Zinc finger domain-containing protein</fullName>
    </submittedName>
</protein>
<keyword evidence="1" id="KW-0862">Zinc</keyword>
<sequence length="30" mass="3724">MPCKWCGTQMKRIQFMNRSSTFCPWCQRLR</sequence>
<comment type="caution">
    <text evidence="3">The sequence shown here is derived from an EMBL/GenBank/DDBJ whole genome shotgun (WGS) entry which is preliminary data.</text>
</comment>
<dbReference type="PROSITE" id="PS01242">
    <property type="entry name" value="ZF_FPG_1"/>
    <property type="match status" value="1"/>
</dbReference>
<evidence type="ECO:0000313" key="3">
    <source>
        <dbReference type="EMBL" id="MFD2674717.1"/>
    </source>
</evidence>
<proteinExistence type="predicted"/>
<gene>
    <name evidence="3" type="ORF">ACFSUQ_05300</name>
</gene>
<feature type="domain" description="FPG-type" evidence="2">
    <location>
        <begin position="1"/>
        <end position="28"/>
    </location>
</feature>
<dbReference type="Proteomes" id="UP001597453">
    <property type="component" value="Unassembled WGS sequence"/>
</dbReference>
<dbReference type="EMBL" id="JBHUNF010000003">
    <property type="protein sequence ID" value="MFD2674717.1"/>
    <property type="molecule type" value="Genomic_DNA"/>
</dbReference>
<reference evidence="4" key="1">
    <citation type="journal article" date="2019" name="Int. J. Syst. Evol. Microbiol.">
        <title>The Global Catalogue of Microorganisms (GCM) 10K type strain sequencing project: providing services to taxonomists for standard genome sequencing and annotation.</title>
        <authorList>
            <consortium name="The Broad Institute Genomics Platform"/>
            <consortium name="The Broad Institute Genome Sequencing Center for Infectious Disease"/>
            <person name="Wu L."/>
            <person name="Ma J."/>
        </authorList>
    </citation>
    <scope>NUCLEOTIDE SEQUENCE [LARGE SCALE GENOMIC DNA]</scope>
    <source>
        <strain evidence="4">TISTR 1511</strain>
    </source>
</reference>